<protein>
    <submittedName>
        <fullName evidence="1">Uncharacterized protein</fullName>
    </submittedName>
</protein>
<reference evidence="1" key="1">
    <citation type="submission" date="2020-07" db="EMBL/GenBank/DDBJ databases">
        <title>Huge and variable diversity of episymbiotic CPR bacteria and DPANN archaea in groundwater ecosystems.</title>
        <authorList>
            <person name="He C.Y."/>
            <person name="Keren R."/>
            <person name="Whittaker M."/>
            <person name="Farag I.F."/>
            <person name="Doudna J."/>
            <person name="Cate J.H.D."/>
            <person name="Banfield J.F."/>
        </authorList>
    </citation>
    <scope>NUCLEOTIDE SEQUENCE</scope>
    <source>
        <strain evidence="1">NC_groundwater_672_Ag_B-0.1um_62_36</strain>
    </source>
</reference>
<evidence type="ECO:0000313" key="1">
    <source>
        <dbReference type="EMBL" id="MBI2877803.1"/>
    </source>
</evidence>
<evidence type="ECO:0000313" key="2">
    <source>
        <dbReference type="Proteomes" id="UP000769766"/>
    </source>
</evidence>
<name>A0A932CQW4_UNCTE</name>
<gene>
    <name evidence="1" type="ORF">HYY20_13090</name>
</gene>
<dbReference type="EMBL" id="JACPRF010000398">
    <property type="protein sequence ID" value="MBI2877803.1"/>
    <property type="molecule type" value="Genomic_DNA"/>
</dbReference>
<sequence>MRRARRSVVSLVVALGGWVWVLAGPGIPLPAMGGEWLGLKIGKSTLEDAKRLLGGAIQEQPDYWVFRGEGIQDRLNPDTVQVNIDPDSKVIRGIFVFPLWGVTNADIRKYFKKKGEVTTYGAFLDGIGGNYGAGTRCGQKLHYMQLENMCEVYEKEGALVIYDSRDLASEQEVVKLVLFCGQ</sequence>
<comment type="caution">
    <text evidence="1">The sequence shown here is derived from an EMBL/GenBank/DDBJ whole genome shotgun (WGS) entry which is preliminary data.</text>
</comment>
<dbReference type="AlphaFoldDB" id="A0A932CQW4"/>
<dbReference type="Proteomes" id="UP000769766">
    <property type="component" value="Unassembled WGS sequence"/>
</dbReference>
<organism evidence="1 2">
    <name type="scientific">Tectimicrobiota bacterium</name>
    <dbReference type="NCBI Taxonomy" id="2528274"/>
    <lineage>
        <taxon>Bacteria</taxon>
        <taxon>Pseudomonadati</taxon>
        <taxon>Nitrospinota/Tectimicrobiota group</taxon>
        <taxon>Candidatus Tectimicrobiota</taxon>
    </lineage>
</organism>
<proteinExistence type="predicted"/>
<accession>A0A932CQW4</accession>